<feature type="active site" description="Nucleophile" evidence="6">
    <location>
        <position position="14"/>
    </location>
</feature>
<comment type="catalytic activity">
    <reaction evidence="7">
        <text>a phosphate monoester + H2O = an alcohol + phosphate</text>
        <dbReference type="Rhea" id="RHEA:15017"/>
        <dbReference type="ChEBI" id="CHEBI:15377"/>
        <dbReference type="ChEBI" id="CHEBI:30879"/>
        <dbReference type="ChEBI" id="CHEBI:43474"/>
        <dbReference type="ChEBI" id="CHEBI:67140"/>
        <dbReference type="EC" id="3.1.3.2"/>
    </reaction>
</comment>
<dbReference type="FunFam" id="3.40.50.2300:FF:000105">
    <property type="entry name" value="Low molecular weight phosphotyrosine protein"/>
    <property type="match status" value="1"/>
</dbReference>
<dbReference type="SMART" id="SM00226">
    <property type="entry name" value="LMWPc"/>
    <property type="match status" value="1"/>
</dbReference>
<protein>
    <recommendedName>
        <fullName evidence="7">Low molecular weight phosphotyrosine protein phosphatase</fullName>
        <shortName evidence="7">LMW-PTP</shortName>
        <shortName evidence="7">LMW-PTPase</shortName>
        <ecNumber evidence="7">3.1.3.2</ecNumber>
        <ecNumber evidence="7">3.1.3.48</ecNumber>
    </recommendedName>
    <alternativeName>
        <fullName evidence="7">Low molecular weight cytosolic acid phosphatase</fullName>
    </alternativeName>
</protein>
<keyword evidence="5 7" id="KW-0904">Protein phosphatase</keyword>
<dbReference type="InterPro" id="IPR017867">
    <property type="entry name" value="Tyr_phospatase_low_mol_wt"/>
</dbReference>
<dbReference type="EMBL" id="NEDP02005373">
    <property type="protein sequence ID" value="OWF41669.1"/>
    <property type="molecule type" value="Genomic_DNA"/>
</dbReference>
<dbReference type="InterPro" id="IPR050438">
    <property type="entry name" value="LMW_PTPase"/>
</dbReference>
<dbReference type="EC" id="3.1.3.48" evidence="7"/>
<dbReference type="Pfam" id="PF01451">
    <property type="entry name" value="LMWPc"/>
    <property type="match status" value="1"/>
</dbReference>
<keyword evidence="10" id="KW-1185">Reference proteome</keyword>
<feature type="domain" description="Phosphotyrosine protein phosphatase I" evidence="8">
    <location>
        <begin position="8"/>
        <end position="157"/>
    </location>
</feature>
<keyword evidence="3 7" id="KW-0963">Cytoplasm</keyword>
<dbReference type="CDD" id="cd16343">
    <property type="entry name" value="LMWPTP"/>
    <property type="match status" value="1"/>
</dbReference>
<evidence type="ECO:0000256" key="2">
    <source>
        <dbReference type="ARBA" id="ARBA00011063"/>
    </source>
</evidence>
<dbReference type="PANTHER" id="PTHR11717:SF29">
    <property type="entry name" value="ACID PHOSPHATASE"/>
    <property type="match status" value="1"/>
</dbReference>
<feature type="active site" description="Proton donor" evidence="6">
    <location>
        <position position="131"/>
    </location>
</feature>
<reference evidence="9 10" key="1">
    <citation type="journal article" date="2017" name="Nat. Ecol. Evol.">
        <title>Scallop genome provides insights into evolution of bilaterian karyotype and development.</title>
        <authorList>
            <person name="Wang S."/>
            <person name="Zhang J."/>
            <person name="Jiao W."/>
            <person name="Li J."/>
            <person name="Xun X."/>
            <person name="Sun Y."/>
            <person name="Guo X."/>
            <person name="Huan P."/>
            <person name="Dong B."/>
            <person name="Zhang L."/>
            <person name="Hu X."/>
            <person name="Sun X."/>
            <person name="Wang J."/>
            <person name="Zhao C."/>
            <person name="Wang Y."/>
            <person name="Wang D."/>
            <person name="Huang X."/>
            <person name="Wang R."/>
            <person name="Lv J."/>
            <person name="Li Y."/>
            <person name="Zhang Z."/>
            <person name="Liu B."/>
            <person name="Lu W."/>
            <person name="Hui Y."/>
            <person name="Liang J."/>
            <person name="Zhou Z."/>
            <person name="Hou R."/>
            <person name="Li X."/>
            <person name="Liu Y."/>
            <person name="Li H."/>
            <person name="Ning X."/>
            <person name="Lin Y."/>
            <person name="Zhao L."/>
            <person name="Xing Q."/>
            <person name="Dou J."/>
            <person name="Li Y."/>
            <person name="Mao J."/>
            <person name="Guo H."/>
            <person name="Dou H."/>
            <person name="Li T."/>
            <person name="Mu C."/>
            <person name="Jiang W."/>
            <person name="Fu Q."/>
            <person name="Fu X."/>
            <person name="Miao Y."/>
            <person name="Liu J."/>
            <person name="Yu Q."/>
            <person name="Li R."/>
            <person name="Liao H."/>
            <person name="Li X."/>
            <person name="Kong Y."/>
            <person name="Jiang Z."/>
            <person name="Chourrout D."/>
            <person name="Li R."/>
            <person name="Bao Z."/>
        </authorList>
    </citation>
    <scope>NUCLEOTIDE SEQUENCE [LARGE SCALE GENOMIC DNA]</scope>
    <source>
        <strain evidence="9 10">PY_sf001</strain>
    </source>
</reference>
<comment type="similarity">
    <text evidence="2 7">Belongs to the low molecular weight phosphotyrosine protein phosphatase family.</text>
</comment>
<evidence type="ECO:0000256" key="1">
    <source>
        <dbReference type="ARBA" id="ARBA00004496"/>
    </source>
</evidence>
<comment type="function">
    <text evidence="7">Acts on tyrosine phosphorylated proteins, low-MW aryl phosphates and natural and synthetic acyl phosphates.</text>
</comment>
<comment type="subcellular location">
    <subcellularLocation>
        <location evidence="1 7">Cytoplasm</location>
    </subcellularLocation>
</comment>
<dbReference type="InterPro" id="IPR023485">
    <property type="entry name" value="Ptyr_pPase"/>
</dbReference>
<dbReference type="OrthoDB" id="3388at2759"/>
<dbReference type="Gene3D" id="3.40.50.2300">
    <property type="match status" value="1"/>
</dbReference>
<evidence type="ECO:0000256" key="4">
    <source>
        <dbReference type="ARBA" id="ARBA00022801"/>
    </source>
</evidence>
<dbReference type="Proteomes" id="UP000242188">
    <property type="component" value="Unassembled WGS sequence"/>
</dbReference>
<evidence type="ECO:0000259" key="8">
    <source>
        <dbReference type="SMART" id="SM00226"/>
    </source>
</evidence>
<proteinExistence type="inferred from homology"/>
<sequence length="164" mass="18605">MDDKSDQCGVLFVCMGNTCRSTMAEGILRHLLKERDLTEKYHVDSAAVMHWQVGNPIDKRTLAVLKENNIDPFHHVARQITRNDFYRFNYILGMDDFNVSDLLSMKPADSKAYIGLLGSFDPSAEDPVIHDPFCSSKTIFQSVYTRCYAACSGFLNRNTPRTTV</sequence>
<evidence type="ECO:0000256" key="7">
    <source>
        <dbReference type="RuleBase" id="RU368115"/>
    </source>
</evidence>
<dbReference type="InterPro" id="IPR036196">
    <property type="entry name" value="Ptyr_pPase_sf"/>
</dbReference>
<comment type="caution">
    <text evidence="9">The sequence shown here is derived from an EMBL/GenBank/DDBJ whole genome shotgun (WGS) entry which is preliminary data.</text>
</comment>
<keyword evidence="4 7" id="KW-0378">Hydrolase</keyword>
<dbReference type="GO" id="GO:0004726">
    <property type="term" value="F:non-membrane spanning protein tyrosine phosphatase activity"/>
    <property type="evidence" value="ECO:0007669"/>
    <property type="project" value="InterPro"/>
</dbReference>
<evidence type="ECO:0000256" key="6">
    <source>
        <dbReference type="PIRSR" id="PIRSR617867-1"/>
    </source>
</evidence>
<dbReference type="GO" id="GO:0003993">
    <property type="term" value="F:acid phosphatase activity"/>
    <property type="evidence" value="ECO:0007669"/>
    <property type="project" value="UniProtKB-UniRule"/>
</dbReference>
<gene>
    <name evidence="9" type="ORF">KP79_PYT18585</name>
</gene>
<dbReference type="InterPro" id="IPR002115">
    <property type="entry name" value="Tyr_Pase_low_mol_wt_mml"/>
</dbReference>
<dbReference type="AlphaFoldDB" id="A0A210PZ10"/>
<evidence type="ECO:0000313" key="10">
    <source>
        <dbReference type="Proteomes" id="UP000242188"/>
    </source>
</evidence>
<dbReference type="STRING" id="6573.A0A210PZ10"/>
<evidence type="ECO:0000256" key="3">
    <source>
        <dbReference type="ARBA" id="ARBA00022490"/>
    </source>
</evidence>
<comment type="catalytic activity">
    <reaction evidence="7">
        <text>O-phospho-L-tyrosyl-[protein] + H2O = L-tyrosyl-[protein] + phosphate</text>
        <dbReference type="Rhea" id="RHEA:10684"/>
        <dbReference type="Rhea" id="RHEA-COMP:10136"/>
        <dbReference type="Rhea" id="RHEA-COMP:20101"/>
        <dbReference type="ChEBI" id="CHEBI:15377"/>
        <dbReference type="ChEBI" id="CHEBI:43474"/>
        <dbReference type="ChEBI" id="CHEBI:46858"/>
        <dbReference type="ChEBI" id="CHEBI:61978"/>
        <dbReference type="EC" id="3.1.3.48"/>
    </reaction>
</comment>
<accession>A0A210PZ10</accession>
<dbReference type="GO" id="GO:0005737">
    <property type="term" value="C:cytoplasm"/>
    <property type="evidence" value="ECO:0007669"/>
    <property type="project" value="UniProtKB-SubCell"/>
</dbReference>
<organism evidence="9 10">
    <name type="scientific">Mizuhopecten yessoensis</name>
    <name type="common">Japanese scallop</name>
    <name type="synonym">Patinopecten yessoensis</name>
    <dbReference type="NCBI Taxonomy" id="6573"/>
    <lineage>
        <taxon>Eukaryota</taxon>
        <taxon>Metazoa</taxon>
        <taxon>Spiralia</taxon>
        <taxon>Lophotrochozoa</taxon>
        <taxon>Mollusca</taxon>
        <taxon>Bivalvia</taxon>
        <taxon>Autobranchia</taxon>
        <taxon>Pteriomorphia</taxon>
        <taxon>Pectinida</taxon>
        <taxon>Pectinoidea</taxon>
        <taxon>Pectinidae</taxon>
        <taxon>Mizuhopecten</taxon>
    </lineage>
</organism>
<feature type="active site" evidence="6">
    <location>
        <position position="20"/>
    </location>
</feature>
<name>A0A210PZ10_MIZYE</name>
<dbReference type="EC" id="3.1.3.2" evidence="7"/>
<dbReference type="SUPFAM" id="SSF52788">
    <property type="entry name" value="Phosphotyrosine protein phosphatases I"/>
    <property type="match status" value="1"/>
</dbReference>
<evidence type="ECO:0000256" key="5">
    <source>
        <dbReference type="ARBA" id="ARBA00022912"/>
    </source>
</evidence>
<dbReference type="PRINTS" id="PR00720">
    <property type="entry name" value="MAMMALPTPASE"/>
</dbReference>
<evidence type="ECO:0000313" key="9">
    <source>
        <dbReference type="EMBL" id="OWF41669.1"/>
    </source>
</evidence>
<dbReference type="PANTHER" id="PTHR11717">
    <property type="entry name" value="LOW MOLECULAR WEIGHT PROTEIN TYROSINE PHOSPHATASE"/>
    <property type="match status" value="1"/>
</dbReference>
<dbReference type="PRINTS" id="PR00719">
    <property type="entry name" value="LMWPTPASE"/>
</dbReference>